<feature type="non-terminal residue" evidence="5">
    <location>
        <position position="1"/>
    </location>
</feature>
<keyword evidence="6" id="KW-1185">Reference proteome</keyword>
<dbReference type="GeneID" id="6748979"/>
<dbReference type="InterPro" id="IPR002833">
    <property type="entry name" value="PTH2"/>
</dbReference>
<dbReference type="PANTHER" id="PTHR12649">
    <property type="entry name" value="PEPTIDYL-TRNA HYDROLASE 2"/>
    <property type="match status" value="1"/>
</dbReference>
<dbReference type="STRING" id="10228.B3RK32"/>
<dbReference type="InterPro" id="IPR023476">
    <property type="entry name" value="Pep_tRNA_hydro_II_dom_sf"/>
</dbReference>
<dbReference type="Proteomes" id="UP000009022">
    <property type="component" value="Unassembled WGS sequence"/>
</dbReference>
<dbReference type="SUPFAM" id="SSF102462">
    <property type="entry name" value="Peptidyl-tRNA hydrolase II"/>
    <property type="match status" value="1"/>
</dbReference>
<dbReference type="GO" id="GO:0005829">
    <property type="term" value="C:cytosol"/>
    <property type="evidence" value="ECO:0000318"/>
    <property type="project" value="GO_Central"/>
</dbReference>
<accession>B3RK32</accession>
<comment type="similarity">
    <text evidence="3">Belongs to the PTH2 family.</text>
</comment>
<evidence type="ECO:0000256" key="2">
    <source>
        <dbReference type="ARBA" id="ARBA00022801"/>
    </source>
</evidence>
<dbReference type="GO" id="GO:0004045">
    <property type="term" value="F:peptidyl-tRNA hydrolase activity"/>
    <property type="evidence" value="ECO:0000318"/>
    <property type="project" value="GO_Central"/>
</dbReference>
<protein>
    <recommendedName>
        <fullName evidence="1">peptidyl-tRNA hydrolase</fullName>
        <ecNumber evidence="1">3.1.1.29</ecNumber>
    </recommendedName>
</protein>
<organism evidence="5 6">
    <name type="scientific">Trichoplax adhaerens</name>
    <name type="common">Trichoplax reptans</name>
    <dbReference type="NCBI Taxonomy" id="10228"/>
    <lineage>
        <taxon>Eukaryota</taxon>
        <taxon>Metazoa</taxon>
        <taxon>Placozoa</taxon>
        <taxon>Uniplacotomia</taxon>
        <taxon>Trichoplacea</taxon>
        <taxon>Trichoplacidae</taxon>
        <taxon>Trichoplax</taxon>
    </lineage>
</organism>
<proteinExistence type="inferred from homology"/>
<dbReference type="Pfam" id="PF01981">
    <property type="entry name" value="PTH2"/>
    <property type="match status" value="1"/>
</dbReference>
<dbReference type="EMBL" id="DS985241">
    <property type="protein sequence ID" value="EDV29368.1"/>
    <property type="molecule type" value="Genomic_DNA"/>
</dbReference>
<dbReference type="OrthoDB" id="1733656at2759"/>
<sequence>DFKMVIAVRTDLHMRKGKMAAQCCHGAIANYVGCMRKNPEMIHKWKRSGQAKVVVKASDEATLLKMQSQARKLGLEANVIADAGRTQIAAGSLTVLAVGPGPQELIDLVTGELKLM</sequence>
<evidence type="ECO:0000256" key="1">
    <source>
        <dbReference type="ARBA" id="ARBA00013260"/>
    </source>
</evidence>
<evidence type="ECO:0000256" key="3">
    <source>
        <dbReference type="ARBA" id="ARBA00038050"/>
    </source>
</evidence>
<dbReference type="NCBIfam" id="NF003314">
    <property type="entry name" value="PRK04322.1"/>
    <property type="match status" value="1"/>
</dbReference>
<dbReference type="InParanoid" id="B3RK32"/>
<dbReference type="Gene3D" id="3.40.1490.10">
    <property type="entry name" value="Bit1"/>
    <property type="match status" value="1"/>
</dbReference>
<dbReference type="KEGG" id="tad:TRIADDRAFT_20071"/>
<dbReference type="CDD" id="cd02430">
    <property type="entry name" value="PTH2"/>
    <property type="match status" value="1"/>
</dbReference>
<dbReference type="RefSeq" id="XP_002108570.1">
    <property type="nucleotide sequence ID" value="XM_002108534.1"/>
</dbReference>
<keyword evidence="2" id="KW-0378">Hydrolase</keyword>
<dbReference type="CTD" id="6748979"/>
<dbReference type="PhylomeDB" id="B3RK32"/>
<dbReference type="eggNOG" id="KOG3282">
    <property type="taxonomic scope" value="Eukaryota"/>
</dbReference>
<evidence type="ECO:0000313" key="6">
    <source>
        <dbReference type="Proteomes" id="UP000009022"/>
    </source>
</evidence>
<dbReference type="OMA" id="GHAAVEC"/>
<evidence type="ECO:0000313" key="5">
    <source>
        <dbReference type="EMBL" id="EDV29368.1"/>
    </source>
</evidence>
<dbReference type="EC" id="3.1.1.29" evidence="1"/>
<gene>
    <name evidence="5" type="ORF">TRIADDRAFT_20071</name>
</gene>
<comment type="catalytic activity">
    <reaction evidence="4">
        <text>an N-acyl-L-alpha-aminoacyl-tRNA + H2O = an N-acyl-L-amino acid + a tRNA + H(+)</text>
        <dbReference type="Rhea" id="RHEA:54448"/>
        <dbReference type="Rhea" id="RHEA-COMP:10123"/>
        <dbReference type="Rhea" id="RHEA-COMP:13883"/>
        <dbReference type="ChEBI" id="CHEBI:15377"/>
        <dbReference type="ChEBI" id="CHEBI:15378"/>
        <dbReference type="ChEBI" id="CHEBI:59874"/>
        <dbReference type="ChEBI" id="CHEBI:78442"/>
        <dbReference type="ChEBI" id="CHEBI:138191"/>
        <dbReference type="EC" id="3.1.1.29"/>
    </reaction>
</comment>
<reference evidence="5 6" key="1">
    <citation type="journal article" date="2008" name="Nature">
        <title>The Trichoplax genome and the nature of placozoans.</title>
        <authorList>
            <person name="Srivastava M."/>
            <person name="Begovic E."/>
            <person name="Chapman J."/>
            <person name="Putnam N.H."/>
            <person name="Hellsten U."/>
            <person name="Kawashima T."/>
            <person name="Kuo A."/>
            <person name="Mitros T."/>
            <person name="Salamov A."/>
            <person name="Carpenter M.L."/>
            <person name="Signorovitch A.Y."/>
            <person name="Moreno M.A."/>
            <person name="Kamm K."/>
            <person name="Grimwood J."/>
            <person name="Schmutz J."/>
            <person name="Shapiro H."/>
            <person name="Grigoriev I.V."/>
            <person name="Buss L.W."/>
            <person name="Schierwater B."/>
            <person name="Dellaporta S.L."/>
            <person name="Rokhsar D.S."/>
        </authorList>
    </citation>
    <scope>NUCLEOTIDE SEQUENCE [LARGE SCALE GENOMIC DNA]</scope>
    <source>
        <strain evidence="5 6">Grell-BS-1999</strain>
    </source>
</reference>
<name>B3RK32_TRIAD</name>
<dbReference type="HOGENOM" id="CLU_073661_2_1_1"/>
<dbReference type="PANTHER" id="PTHR12649:SF11">
    <property type="entry name" value="PEPTIDYL-TRNA HYDROLASE 2, MITOCHONDRIAL"/>
    <property type="match status" value="1"/>
</dbReference>
<dbReference type="FunCoup" id="B3RK32">
    <property type="interactions" value="2482"/>
</dbReference>
<dbReference type="FunFam" id="3.40.1490.10:FF:000001">
    <property type="entry name" value="Peptidyl-tRNA hydrolase 2"/>
    <property type="match status" value="1"/>
</dbReference>
<dbReference type="NCBIfam" id="TIGR00283">
    <property type="entry name" value="arch_pth2"/>
    <property type="match status" value="1"/>
</dbReference>
<evidence type="ECO:0000256" key="4">
    <source>
        <dbReference type="ARBA" id="ARBA00048707"/>
    </source>
</evidence>
<dbReference type="AlphaFoldDB" id="B3RK32"/>